<gene>
    <name evidence="2" type="ORF">CFN78_03470</name>
</gene>
<evidence type="ECO:0000256" key="1">
    <source>
        <dbReference type="SAM" id="MobiDB-lite"/>
    </source>
</evidence>
<evidence type="ECO:0000313" key="2">
    <source>
        <dbReference type="EMBL" id="OZM75228.1"/>
    </source>
</evidence>
<dbReference type="Proteomes" id="UP000242444">
    <property type="component" value="Unassembled WGS sequence"/>
</dbReference>
<name>A0A263DB71_9PSEU</name>
<comment type="caution">
    <text evidence="2">The sequence shown here is derived from an EMBL/GenBank/DDBJ whole genome shotgun (WGS) entry which is preliminary data.</text>
</comment>
<dbReference type="AlphaFoldDB" id="A0A263DB71"/>
<dbReference type="RefSeq" id="WP_094861005.1">
    <property type="nucleotide sequence ID" value="NZ_NKYE01000001.1"/>
</dbReference>
<dbReference type="InterPro" id="IPR028037">
    <property type="entry name" value="Antitoxin_Rv0909/MT0933"/>
</dbReference>
<accession>A0A263DB71</accession>
<reference evidence="2 3" key="1">
    <citation type="submission" date="2017-07" db="EMBL/GenBank/DDBJ databases">
        <title>Amycolatopsis antarcticus sp. nov., isolated from the surface of an Antarcticus brown macroalga.</title>
        <authorList>
            <person name="Wang J."/>
            <person name="Leiva S."/>
            <person name="Huang J."/>
            <person name="Huang Y."/>
        </authorList>
    </citation>
    <scope>NUCLEOTIDE SEQUENCE [LARGE SCALE GENOMIC DNA]</scope>
    <source>
        <strain evidence="2 3">AU-G6</strain>
    </source>
</reference>
<evidence type="ECO:0000313" key="3">
    <source>
        <dbReference type="Proteomes" id="UP000242444"/>
    </source>
</evidence>
<dbReference type="EMBL" id="NKYE01000001">
    <property type="protein sequence ID" value="OZM75228.1"/>
    <property type="molecule type" value="Genomic_DNA"/>
</dbReference>
<dbReference type="InParanoid" id="A0A263DB71"/>
<feature type="region of interest" description="Disordered" evidence="1">
    <location>
        <begin position="41"/>
        <end position="75"/>
    </location>
</feature>
<organism evidence="2 3">
    <name type="scientific">Amycolatopsis antarctica</name>
    <dbReference type="NCBI Taxonomy" id="1854586"/>
    <lineage>
        <taxon>Bacteria</taxon>
        <taxon>Bacillati</taxon>
        <taxon>Actinomycetota</taxon>
        <taxon>Actinomycetes</taxon>
        <taxon>Pseudonocardiales</taxon>
        <taxon>Pseudonocardiaceae</taxon>
        <taxon>Amycolatopsis</taxon>
    </lineage>
</organism>
<sequence length="75" mass="8146">MAMLRKLAALAGAAEAARRYARKNPEKTAQYADKAARFVDKQTKGKYHQQIDSVARKVRDAGGPPGRSDGRPGGY</sequence>
<dbReference type="Pfam" id="PF14013">
    <property type="entry name" value="MT0933_antitox"/>
    <property type="match status" value="1"/>
</dbReference>
<protein>
    <recommendedName>
        <fullName evidence="4">Antitoxin</fullName>
    </recommendedName>
</protein>
<proteinExistence type="predicted"/>
<evidence type="ECO:0008006" key="4">
    <source>
        <dbReference type="Google" id="ProtNLM"/>
    </source>
</evidence>
<keyword evidence="3" id="KW-1185">Reference proteome</keyword>
<dbReference type="OrthoDB" id="5125103at2"/>